<dbReference type="InterPro" id="IPR019425">
    <property type="entry name" value="7TM_GPCR_serpentine_rcpt_Srt"/>
</dbReference>
<sequence>SLGGNWTVDWSTRGTVRPYFGAFCIIFALVTIPLYVLSAQVIWNMRRSPTYKVMFVLAIADITTLSVNAFTFGIFLCMYYNVAHIFNNTIMPSVSFIAYIFMILYIMFKRGESASQEGQNAVNRAAMMLSIQSGIIVVVHFTSCITYIVTQYVPPSHTVLYIAQITWQLLHGIPPFIYMAFNASLRDGVKQYAAPVRSSFMSLPSSKAPNHT</sequence>
<feature type="non-terminal residue" evidence="2">
    <location>
        <position position="1"/>
    </location>
</feature>
<dbReference type="Pfam" id="PF10321">
    <property type="entry name" value="7TM_GPCR_Srt"/>
    <property type="match status" value="2"/>
</dbReference>
<keyword evidence="1" id="KW-1133">Transmembrane helix</keyword>
<reference evidence="2" key="1">
    <citation type="submission" date="2023-10" db="EMBL/GenBank/DDBJ databases">
        <title>Genome assembly of Pristionchus species.</title>
        <authorList>
            <person name="Yoshida K."/>
            <person name="Sommer R.J."/>
        </authorList>
    </citation>
    <scope>NUCLEOTIDE SEQUENCE</scope>
    <source>
        <strain evidence="2">RS0144</strain>
    </source>
</reference>
<dbReference type="EMBL" id="BTSX01000004">
    <property type="protein sequence ID" value="GMS93292.1"/>
    <property type="molecule type" value="Genomic_DNA"/>
</dbReference>
<feature type="transmembrane region" description="Helical" evidence="1">
    <location>
        <begin position="129"/>
        <end position="149"/>
    </location>
</feature>
<organism evidence="2 3">
    <name type="scientific">Pristionchus entomophagus</name>
    <dbReference type="NCBI Taxonomy" id="358040"/>
    <lineage>
        <taxon>Eukaryota</taxon>
        <taxon>Metazoa</taxon>
        <taxon>Ecdysozoa</taxon>
        <taxon>Nematoda</taxon>
        <taxon>Chromadorea</taxon>
        <taxon>Rhabditida</taxon>
        <taxon>Rhabditina</taxon>
        <taxon>Diplogasteromorpha</taxon>
        <taxon>Diplogasteroidea</taxon>
        <taxon>Neodiplogasteridae</taxon>
        <taxon>Pristionchus</taxon>
    </lineage>
</organism>
<evidence type="ECO:0008006" key="4">
    <source>
        <dbReference type="Google" id="ProtNLM"/>
    </source>
</evidence>
<dbReference type="PANTHER" id="PTHR23021:SF11">
    <property type="entry name" value="SERPENTINE RECEPTOR, CLASS T"/>
    <property type="match status" value="1"/>
</dbReference>
<dbReference type="Proteomes" id="UP001432027">
    <property type="component" value="Unassembled WGS sequence"/>
</dbReference>
<dbReference type="Gene3D" id="1.20.1070.10">
    <property type="entry name" value="Rhodopsin 7-helix transmembrane proteins"/>
    <property type="match status" value="1"/>
</dbReference>
<dbReference type="AlphaFoldDB" id="A0AAV5TE65"/>
<proteinExistence type="predicted"/>
<feature type="transmembrane region" description="Helical" evidence="1">
    <location>
        <begin position="161"/>
        <end position="181"/>
    </location>
</feature>
<name>A0AAV5TE65_9BILA</name>
<dbReference type="SUPFAM" id="SSF81321">
    <property type="entry name" value="Family A G protein-coupled receptor-like"/>
    <property type="match status" value="1"/>
</dbReference>
<feature type="non-terminal residue" evidence="2">
    <location>
        <position position="212"/>
    </location>
</feature>
<accession>A0AAV5TE65</accession>
<keyword evidence="1" id="KW-0472">Membrane</keyword>
<evidence type="ECO:0000313" key="2">
    <source>
        <dbReference type="EMBL" id="GMS93292.1"/>
    </source>
</evidence>
<dbReference type="PANTHER" id="PTHR23021">
    <property type="entry name" value="SERPENTINE RECEPTOR, CLASS T"/>
    <property type="match status" value="1"/>
</dbReference>
<keyword evidence="3" id="KW-1185">Reference proteome</keyword>
<evidence type="ECO:0000256" key="1">
    <source>
        <dbReference type="SAM" id="Phobius"/>
    </source>
</evidence>
<feature type="transmembrane region" description="Helical" evidence="1">
    <location>
        <begin position="55"/>
        <end position="83"/>
    </location>
</feature>
<keyword evidence="1" id="KW-0812">Transmembrane</keyword>
<comment type="caution">
    <text evidence="2">The sequence shown here is derived from an EMBL/GenBank/DDBJ whole genome shotgun (WGS) entry which is preliminary data.</text>
</comment>
<gene>
    <name evidence="2" type="ORF">PENTCL1PPCAC_15467</name>
</gene>
<feature type="transmembrane region" description="Helical" evidence="1">
    <location>
        <begin position="89"/>
        <end position="108"/>
    </location>
</feature>
<evidence type="ECO:0000313" key="3">
    <source>
        <dbReference type="Proteomes" id="UP001432027"/>
    </source>
</evidence>
<protein>
    <recommendedName>
        <fullName evidence="4">G protein-coupled receptor</fullName>
    </recommendedName>
</protein>
<feature type="transmembrane region" description="Helical" evidence="1">
    <location>
        <begin position="20"/>
        <end position="43"/>
    </location>
</feature>